<dbReference type="InterPro" id="IPR011006">
    <property type="entry name" value="CheY-like_superfamily"/>
</dbReference>
<reference evidence="3 4" key="1">
    <citation type="submission" date="2018-06" db="EMBL/GenBank/DDBJ databases">
        <title>Genomic Encyclopedia of Archaeal and Bacterial Type Strains, Phase II (KMG-II): from individual species to whole genera.</title>
        <authorList>
            <person name="Goeker M."/>
        </authorList>
    </citation>
    <scope>NUCLEOTIDE SEQUENCE [LARGE SCALE GENOMIC DNA]</scope>
    <source>
        <strain evidence="3 4">DSM 22686</strain>
    </source>
</reference>
<dbReference type="SMART" id="SM00448">
    <property type="entry name" value="REC"/>
    <property type="match status" value="1"/>
</dbReference>
<evidence type="ECO:0000313" key="4">
    <source>
        <dbReference type="Proteomes" id="UP000249115"/>
    </source>
</evidence>
<dbReference type="InterPro" id="IPR052893">
    <property type="entry name" value="TCS_response_regulator"/>
</dbReference>
<evidence type="ECO:0000256" key="1">
    <source>
        <dbReference type="PROSITE-ProRule" id="PRU00169"/>
    </source>
</evidence>
<dbReference type="PROSITE" id="PS50110">
    <property type="entry name" value="RESPONSE_REGULATORY"/>
    <property type="match status" value="1"/>
</dbReference>
<dbReference type="SUPFAM" id="SSF52172">
    <property type="entry name" value="CheY-like"/>
    <property type="match status" value="1"/>
</dbReference>
<dbReference type="PANTHER" id="PTHR44520:SF2">
    <property type="entry name" value="RESPONSE REGULATOR RCP1"/>
    <property type="match status" value="1"/>
</dbReference>
<protein>
    <submittedName>
        <fullName evidence="3">Response regulator receiver domain-containing protein</fullName>
    </submittedName>
</protein>
<gene>
    <name evidence="3" type="ORF">LV84_04226</name>
</gene>
<sequence length="144" mass="16540">MALTNGSFSISILLMIHFDTIFLVDDDPINNLINKRLLGKVEISKNIVEFQEGEEALIKLIGVDPNLSILIFLDINMPVINGWEFLEKYQEMHATRSDKIVILSSSIDYQDRLKAQGYKAVSGFLEKPLTLEKIKIQMDKYEYE</sequence>
<dbReference type="Proteomes" id="UP000249115">
    <property type="component" value="Unassembled WGS sequence"/>
</dbReference>
<comment type="caution">
    <text evidence="3">The sequence shown here is derived from an EMBL/GenBank/DDBJ whole genome shotgun (WGS) entry which is preliminary data.</text>
</comment>
<dbReference type="EMBL" id="QKZU01000029">
    <property type="protein sequence ID" value="PZX49540.1"/>
    <property type="molecule type" value="Genomic_DNA"/>
</dbReference>
<feature type="domain" description="Response regulatory" evidence="2">
    <location>
        <begin position="20"/>
        <end position="142"/>
    </location>
</feature>
<name>A0A2W7QTZ6_9BACT</name>
<feature type="modified residue" description="4-aspartylphosphate" evidence="1">
    <location>
        <position position="74"/>
    </location>
</feature>
<dbReference type="PANTHER" id="PTHR44520">
    <property type="entry name" value="RESPONSE REGULATOR RCP1-RELATED"/>
    <property type="match status" value="1"/>
</dbReference>
<dbReference type="AlphaFoldDB" id="A0A2W7QTZ6"/>
<dbReference type="Pfam" id="PF00072">
    <property type="entry name" value="Response_reg"/>
    <property type="match status" value="1"/>
</dbReference>
<proteinExistence type="predicted"/>
<evidence type="ECO:0000313" key="3">
    <source>
        <dbReference type="EMBL" id="PZX49540.1"/>
    </source>
</evidence>
<accession>A0A2W7QTZ6</accession>
<organism evidence="3 4">
    <name type="scientific">Algoriphagus ratkowskyi</name>
    <dbReference type="NCBI Taxonomy" id="57028"/>
    <lineage>
        <taxon>Bacteria</taxon>
        <taxon>Pseudomonadati</taxon>
        <taxon>Bacteroidota</taxon>
        <taxon>Cytophagia</taxon>
        <taxon>Cytophagales</taxon>
        <taxon>Cyclobacteriaceae</taxon>
        <taxon>Algoriphagus</taxon>
    </lineage>
</organism>
<dbReference type="InterPro" id="IPR001789">
    <property type="entry name" value="Sig_transdc_resp-reg_receiver"/>
</dbReference>
<keyword evidence="1" id="KW-0597">Phosphoprotein</keyword>
<dbReference type="Gene3D" id="3.40.50.2300">
    <property type="match status" value="1"/>
</dbReference>
<evidence type="ECO:0000259" key="2">
    <source>
        <dbReference type="PROSITE" id="PS50110"/>
    </source>
</evidence>
<dbReference type="GO" id="GO:0000160">
    <property type="term" value="P:phosphorelay signal transduction system"/>
    <property type="evidence" value="ECO:0007669"/>
    <property type="project" value="InterPro"/>
</dbReference>